<feature type="domain" description="Citrate transporter-like" evidence="9">
    <location>
        <begin position="98"/>
        <end position="386"/>
    </location>
</feature>
<feature type="transmembrane region" description="Helical" evidence="8">
    <location>
        <begin position="203"/>
        <end position="221"/>
    </location>
</feature>
<dbReference type="GO" id="GO:0055085">
    <property type="term" value="P:transmembrane transport"/>
    <property type="evidence" value="ECO:0007669"/>
    <property type="project" value="InterPro"/>
</dbReference>
<evidence type="ECO:0000313" key="13">
    <source>
        <dbReference type="Proteomes" id="UP000325313"/>
    </source>
</evidence>
<dbReference type="InterPro" id="IPR004680">
    <property type="entry name" value="Cit_transptr-like_dom"/>
</dbReference>
<feature type="region of interest" description="Disordered" evidence="7">
    <location>
        <begin position="273"/>
        <end position="292"/>
    </location>
</feature>
<feature type="transmembrane region" description="Helical" evidence="8">
    <location>
        <begin position="163"/>
        <end position="191"/>
    </location>
</feature>
<feature type="region of interest" description="Disordered" evidence="7">
    <location>
        <begin position="399"/>
        <end position="451"/>
    </location>
</feature>
<name>A0A5B0MA99_PUCGR</name>
<comment type="caution">
    <text evidence="10">The sequence shown here is derived from an EMBL/GenBank/DDBJ whole genome shotgun (WGS) entry which is preliminary data.</text>
</comment>
<gene>
    <name evidence="11" type="ORF">PGT21_010486</name>
    <name evidence="10" type="ORF">PGTUg99_017911</name>
</gene>
<dbReference type="Pfam" id="PF03600">
    <property type="entry name" value="CitMHS"/>
    <property type="match status" value="1"/>
</dbReference>
<dbReference type="OrthoDB" id="442352at2759"/>
<keyword evidence="2" id="KW-0813">Transport</keyword>
<dbReference type="GO" id="GO:0005886">
    <property type="term" value="C:plasma membrane"/>
    <property type="evidence" value="ECO:0007669"/>
    <property type="project" value="UniProtKB-SubCell"/>
</dbReference>
<evidence type="ECO:0000313" key="10">
    <source>
        <dbReference type="EMBL" id="KAA1074107.1"/>
    </source>
</evidence>
<dbReference type="Proteomes" id="UP000325313">
    <property type="component" value="Unassembled WGS sequence"/>
</dbReference>
<feature type="transmembrane region" description="Helical" evidence="8">
    <location>
        <begin position="12"/>
        <end position="31"/>
    </location>
</feature>
<feature type="transmembrane region" description="Helical" evidence="8">
    <location>
        <begin position="651"/>
        <end position="672"/>
    </location>
</feature>
<feature type="transmembrane region" description="Helical" evidence="8">
    <location>
        <begin position="516"/>
        <end position="535"/>
    </location>
</feature>
<feature type="transmembrane region" description="Helical" evidence="8">
    <location>
        <begin position="241"/>
        <end position="264"/>
    </location>
</feature>
<keyword evidence="12" id="KW-1185">Reference proteome</keyword>
<feature type="transmembrane region" description="Helical" evidence="8">
    <location>
        <begin position="92"/>
        <end position="112"/>
    </location>
</feature>
<feature type="compositionally biased region" description="Basic and acidic residues" evidence="7">
    <location>
        <begin position="419"/>
        <end position="437"/>
    </location>
</feature>
<evidence type="ECO:0000313" key="11">
    <source>
        <dbReference type="EMBL" id="KAA1090677.1"/>
    </source>
</evidence>
<dbReference type="PANTHER" id="PTHR43302:SF5">
    <property type="entry name" value="TRANSPORTER ARSB-RELATED"/>
    <property type="match status" value="1"/>
</dbReference>
<evidence type="ECO:0000256" key="8">
    <source>
        <dbReference type="SAM" id="Phobius"/>
    </source>
</evidence>
<reference evidence="12 13" key="1">
    <citation type="submission" date="2019-05" db="EMBL/GenBank/DDBJ databases">
        <title>Emergence of the Ug99 lineage of the wheat stem rust pathogen through somatic hybridization.</title>
        <authorList>
            <person name="Li F."/>
            <person name="Upadhyaya N.M."/>
            <person name="Sperschneider J."/>
            <person name="Matny O."/>
            <person name="Nguyen-Phuc H."/>
            <person name="Mago R."/>
            <person name="Raley C."/>
            <person name="Miller M.E."/>
            <person name="Silverstein K.A.T."/>
            <person name="Henningsen E."/>
            <person name="Hirsch C.D."/>
            <person name="Visser B."/>
            <person name="Pretorius Z.A."/>
            <person name="Steffenson B.J."/>
            <person name="Schwessinger B."/>
            <person name="Dodds P.N."/>
            <person name="Figueroa M."/>
        </authorList>
    </citation>
    <scope>NUCLEOTIDE SEQUENCE [LARGE SCALE GENOMIC DNA]</scope>
    <source>
        <strain evidence="11">21-0</strain>
        <strain evidence="10 13">Ug99</strain>
    </source>
</reference>
<feature type="transmembrane region" description="Helical" evidence="8">
    <location>
        <begin position="124"/>
        <end position="143"/>
    </location>
</feature>
<evidence type="ECO:0000256" key="7">
    <source>
        <dbReference type="SAM" id="MobiDB-lite"/>
    </source>
</evidence>
<dbReference type="EMBL" id="VDEP01000473">
    <property type="protein sequence ID" value="KAA1074107.1"/>
    <property type="molecule type" value="Genomic_DNA"/>
</dbReference>
<dbReference type="PANTHER" id="PTHR43302">
    <property type="entry name" value="TRANSPORTER ARSB-RELATED"/>
    <property type="match status" value="1"/>
</dbReference>
<dbReference type="EMBL" id="VSWC01000092">
    <property type="protein sequence ID" value="KAA1090677.1"/>
    <property type="molecule type" value="Genomic_DNA"/>
</dbReference>
<dbReference type="AlphaFoldDB" id="A0A5B0MA99"/>
<evidence type="ECO:0000256" key="1">
    <source>
        <dbReference type="ARBA" id="ARBA00004651"/>
    </source>
</evidence>
<organism evidence="10 13">
    <name type="scientific">Puccinia graminis f. sp. tritici</name>
    <dbReference type="NCBI Taxonomy" id="56615"/>
    <lineage>
        <taxon>Eukaryota</taxon>
        <taxon>Fungi</taxon>
        <taxon>Dikarya</taxon>
        <taxon>Basidiomycota</taxon>
        <taxon>Pucciniomycotina</taxon>
        <taxon>Pucciniomycetes</taxon>
        <taxon>Pucciniales</taxon>
        <taxon>Pucciniaceae</taxon>
        <taxon>Puccinia</taxon>
    </lineage>
</organism>
<proteinExistence type="predicted"/>
<keyword evidence="5 8" id="KW-1133">Transmembrane helix</keyword>
<feature type="transmembrane region" description="Helical" evidence="8">
    <location>
        <begin position="604"/>
        <end position="631"/>
    </location>
</feature>
<accession>A0A5B0MA99</accession>
<sequence>MAEEQARSLDGFSIFGLIVVLLAMVPVLYPIRIRLGESFTRVLKKLAIRCRLIEAPSDSSDSQAVTATTKPPNSPDQANWQLVLNLTTSPPIAVLVLLATTTINGAVIRSGIVGEGDSKPYDVLVLFISLAYIATALDSTGALRSLAFLVSNHTSGSGPKLYFVLYCFFFVFGVIFGNDPIILSGTAFLTYFLKHCGITNPTAWIFMEFVASNVASAVLVSSNPTNVLLAQAFDLNFLTGFTKFTIIPSLVSAIVGYVLLYTLFKSLTISDTHISSSPPPEKDPNFQSSESSKRVKRNFASFSVTRIFQLPKTLYNSIPRANYIPDKLNQPIVNPRSVLVDPQGAFFHGTLMITTLLLLVGITFIKTASVWHVTMPAGILALIRDIMWDIRSQNRKSSLTEEHELGSDLGPVPPVQDSSKIDENVDGDHGLLGKDVDPPMSIAEPSRPAPLHLAGNATRSIDQLTHPNDIATLSSAPTKLPTVQPVGKWNLASFASRLARRFPCTSRTIAHLPLPLLPFAMAMFILISSLSHLGWVTVFARWLASVCTSPARAVYVVGLLGSMVLCPFMGTNIGATILMVNVISDRQFRLNERVVEDPRILRSAIFATAMSSNIGAFSLTIPSSLAGLLWHQILQQKSILIRNRDFLGWNLLPVLVLSLVSLSIVFVEVMFIF</sequence>
<evidence type="ECO:0000256" key="3">
    <source>
        <dbReference type="ARBA" id="ARBA00022475"/>
    </source>
</evidence>
<keyword evidence="4 8" id="KW-0812">Transmembrane</keyword>
<feature type="transmembrane region" description="Helical" evidence="8">
    <location>
        <begin position="555"/>
        <end position="583"/>
    </location>
</feature>
<evidence type="ECO:0000256" key="5">
    <source>
        <dbReference type="ARBA" id="ARBA00022989"/>
    </source>
</evidence>
<evidence type="ECO:0000259" key="9">
    <source>
        <dbReference type="Pfam" id="PF03600"/>
    </source>
</evidence>
<comment type="subcellular location">
    <subcellularLocation>
        <location evidence="1">Cell membrane</location>
        <topology evidence="1">Multi-pass membrane protein</topology>
    </subcellularLocation>
</comment>
<keyword evidence="6 8" id="KW-0472">Membrane</keyword>
<evidence type="ECO:0000256" key="6">
    <source>
        <dbReference type="ARBA" id="ARBA00023136"/>
    </source>
</evidence>
<evidence type="ECO:0000313" key="12">
    <source>
        <dbReference type="Proteomes" id="UP000324748"/>
    </source>
</evidence>
<feature type="transmembrane region" description="Helical" evidence="8">
    <location>
        <begin position="345"/>
        <end position="364"/>
    </location>
</feature>
<protein>
    <recommendedName>
        <fullName evidence="9">Citrate transporter-like domain-containing protein</fullName>
    </recommendedName>
</protein>
<keyword evidence="3" id="KW-1003">Cell membrane</keyword>
<dbReference type="Proteomes" id="UP000324748">
    <property type="component" value="Unassembled WGS sequence"/>
</dbReference>
<evidence type="ECO:0000256" key="2">
    <source>
        <dbReference type="ARBA" id="ARBA00022448"/>
    </source>
</evidence>
<evidence type="ECO:0000256" key="4">
    <source>
        <dbReference type="ARBA" id="ARBA00022692"/>
    </source>
</evidence>